<feature type="domain" description="Myb-like" evidence="2">
    <location>
        <begin position="184"/>
        <end position="240"/>
    </location>
</feature>
<dbReference type="GO" id="GO:0051083">
    <property type="term" value="P:'de novo' cotranslational protein folding"/>
    <property type="evidence" value="ECO:0007669"/>
    <property type="project" value="InterPro"/>
</dbReference>
<dbReference type="Gene3D" id="1.10.10.60">
    <property type="entry name" value="Homeodomain-like"/>
    <property type="match status" value="2"/>
</dbReference>
<dbReference type="GO" id="GO:0030544">
    <property type="term" value="F:Hsp70 protein binding"/>
    <property type="evidence" value="ECO:0007669"/>
    <property type="project" value="InterPro"/>
</dbReference>
<dbReference type="AlphaFoldDB" id="A0A7S4RE11"/>
<feature type="compositionally biased region" description="Low complexity" evidence="1">
    <location>
        <begin position="158"/>
        <end position="179"/>
    </location>
</feature>
<evidence type="ECO:0000256" key="1">
    <source>
        <dbReference type="SAM" id="MobiDB-lite"/>
    </source>
</evidence>
<dbReference type="Pfam" id="PF00249">
    <property type="entry name" value="Myb_DNA-binding"/>
    <property type="match status" value="1"/>
</dbReference>
<dbReference type="EMBL" id="HBNS01021645">
    <property type="protein sequence ID" value="CAE4611545.1"/>
    <property type="molecule type" value="Transcribed_RNA"/>
</dbReference>
<evidence type="ECO:0000259" key="2">
    <source>
        <dbReference type="PROSITE" id="PS50090"/>
    </source>
</evidence>
<feature type="compositionally biased region" description="Basic and acidic residues" evidence="1">
    <location>
        <begin position="54"/>
        <end position="82"/>
    </location>
</feature>
<feature type="region of interest" description="Disordered" evidence="1">
    <location>
        <begin position="158"/>
        <end position="203"/>
    </location>
</feature>
<evidence type="ECO:0000313" key="3">
    <source>
        <dbReference type="EMBL" id="CAE4611545.1"/>
    </source>
</evidence>
<sequence>MWDNIEDMNDDIELLCAELSLMDLTSLNTSFAKDNDVTQSLELVQDSVIQTREKLKQSTEEHNRKRQARRDAAAKKAAEQAKAKAMKPWTREELSALAKGVKKYPPGGGNRWDAIATFVNGLCHQGDEEEENRRNREECIEAYNTAATQGPTAIVAPAAAAAPASSSSPATKKAANATSSEEKKTEDVDNGWTEEQDKQLQEGLAKYPASMDKNERWAAIAKSVNGKGKKECVLRFKAIRNALKKK</sequence>
<dbReference type="PANTHER" id="PTHR43999">
    <property type="entry name" value="DNAJ HOMOLOG SUBFAMILY C MEMBER 2"/>
    <property type="match status" value="1"/>
</dbReference>
<dbReference type="InterPro" id="IPR001005">
    <property type="entry name" value="SANT/Myb"/>
</dbReference>
<dbReference type="PROSITE" id="PS50090">
    <property type="entry name" value="MYB_LIKE"/>
    <property type="match status" value="2"/>
</dbReference>
<dbReference type="SMART" id="SM00717">
    <property type="entry name" value="SANT"/>
    <property type="match status" value="2"/>
</dbReference>
<dbReference type="Pfam" id="PF23082">
    <property type="entry name" value="Myb_DNA-binding_2"/>
    <property type="match status" value="1"/>
</dbReference>
<dbReference type="PANTHER" id="PTHR43999:SF1">
    <property type="entry name" value="DNAJ HOMOLOG SUBFAMILY C MEMBER 2"/>
    <property type="match status" value="1"/>
</dbReference>
<dbReference type="CDD" id="cd00167">
    <property type="entry name" value="SANT"/>
    <property type="match status" value="2"/>
</dbReference>
<dbReference type="GO" id="GO:0043022">
    <property type="term" value="F:ribosome binding"/>
    <property type="evidence" value="ECO:0007669"/>
    <property type="project" value="InterPro"/>
</dbReference>
<dbReference type="InterPro" id="IPR009057">
    <property type="entry name" value="Homeodomain-like_sf"/>
</dbReference>
<dbReference type="GO" id="GO:0005829">
    <property type="term" value="C:cytosol"/>
    <property type="evidence" value="ECO:0007669"/>
    <property type="project" value="TreeGrafter"/>
</dbReference>
<dbReference type="SUPFAM" id="SSF46689">
    <property type="entry name" value="Homeodomain-like"/>
    <property type="match status" value="2"/>
</dbReference>
<feature type="region of interest" description="Disordered" evidence="1">
    <location>
        <begin position="54"/>
        <end position="87"/>
    </location>
</feature>
<protein>
    <recommendedName>
        <fullName evidence="2">Myb-like domain-containing protein</fullName>
    </recommendedName>
</protein>
<dbReference type="InterPro" id="IPR044634">
    <property type="entry name" value="Zuotin/DnaJC2"/>
</dbReference>
<name>A0A7S4RE11_9STRA</name>
<gene>
    <name evidence="3" type="ORF">DBRI00130_LOCUS17154</name>
</gene>
<accession>A0A7S4RE11</accession>
<reference evidence="3" key="1">
    <citation type="submission" date="2021-01" db="EMBL/GenBank/DDBJ databases">
        <authorList>
            <person name="Corre E."/>
            <person name="Pelletier E."/>
            <person name="Niang G."/>
            <person name="Scheremetjew M."/>
            <person name="Finn R."/>
            <person name="Kale V."/>
            <person name="Holt S."/>
            <person name="Cochrane G."/>
            <person name="Meng A."/>
            <person name="Brown T."/>
            <person name="Cohen L."/>
        </authorList>
    </citation>
    <scope>NUCLEOTIDE SEQUENCE</scope>
    <source>
        <strain evidence="3">GSO104</strain>
    </source>
</reference>
<dbReference type="GO" id="GO:0006450">
    <property type="term" value="P:regulation of translational fidelity"/>
    <property type="evidence" value="ECO:0007669"/>
    <property type="project" value="InterPro"/>
</dbReference>
<organism evidence="3">
    <name type="scientific">Ditylum brightwellii</name>
    <dbReference type="NCBI Taxonomy" id="49249"/>
    <lineage>
        <taxon>Eukaryota</taxon>
        <taxon>Sar</taxon>
        <taxon>Stramenopiles</taxon>
        <taxon>Ochrophyta</taxon>
        <taxon>Bacillariophyta</taxon>
        <taxon>Mediophyceae</taxon>
        <taxon>Lithodesmiophycidae</taxon>
        <taxon>Lithodesmiales</taxon>
        <taxon>Lithodesmiaceae</taxon>
        <taxon>Ditylum</taxon>
    </lineage>
</organism>
<proteinExistence type="predicted"/>
<feature type="domain" description="Myb-like" evidence="2">
    <location>
        <begin position="88"/>
        <end position="147"/>
    </location>
</feature>